<feature type="non-terminal residue" evidence="2">
    <location>
        <position position="1"/>
    </location>
</feature>
<feature type="domain" description="PurM-like N-terminal" evidence="1">
    <location>
        <begin position="50"/>
        <end position="148"/>
    </location>
</feature>
<comment type="caution">
    <text evidence="2">The sequence shown here is derived from an EMBL/GenBank/DDBJ whole genome shotgun (WGS) entry which is preliminary data.</text>
</comment>
<dbReference type="GO" id="GO:0006189">
    <property type="term" value="P:'de novo' IMP biosynthetic process"/>
    <property type="evidence" value="ECO:0007669"/>
    <property type="project" value="InterPro"/>
</dbReference>
<dbReference type="InterPro" id="IPR036921">
    <property type="entry name" value="PurM-like_N_sf"/>
</dbReference>
<dbReference type="AlphaFoldDB" id="T1C7V4"/>
<dbReference type="PANTHER" id="PTHR43555:SF1">
    <property type="entry name" value="PHOSPHORIBOSYLFORMYLGLYCINAMIDINE SYNTHASE SUBUNIT PURL"/>
    <property type="match status" value="1"/>
</dbReference>
<proteinExistence type="predicted"/>
<dbReference type="InterPro" id="IPR016188">
    <property type="entry name" value="PurM-like_N"/>
</dbReference>
<gene>
    <name evidence="2" type="ORF">B1B_07646</name>
</gene>
<dbReference type="EMBL" id="AUZY01004876">
    <property type="protein sequence ID" value="EQD61424.1"/>
    <property type="molecule type" value="Genomic_DNA"/>
</dbReference>
<dbReference type="SUPFAM" id="SSF55326">
    <property type="entry name" value="PurM N-terminal domain-like"/>
    <property type="match status" value="1"/>
</dbReference>
<reference evidence="2" key="2">
    <citation type="journal article" date="2014" name="ISME J.">
        <title>Microbial stratification in low pH oxic and suboxic macroscopic growths along an acid mine drainage.</title>
        <authorList>
            <person name="Mendez-Garcia C."/>
            <person name="Mesa V."/>
            <person name="Sprenger R.R."/>
            <person name="Richter M."/>
            <person name="Diez M.S."/>
            <person name="Solano J."/>
            <person name="Bargiela R."/>
            <person name="Golyshina O.V."/>
            <person name="Manteca A."/>
            <person name="Ramos J.L."/>
            <person name="Gallego J.R."/>
            <person name="Llorente I."/>
            <person name="Martins Dos Santos V.A."/>
            <person name="Jensen O.N."/>
            <person name="Pelaez A.I."/>
            <person name="Sanchez J."/>
            <person name="Ferrer M."/>
        </authorList>
    </citation>
    <scope>NUCLEOTIDE SEQUENCE</scope>
</reference>
<dbReference type="GO" id="GO:0004642">
    <property type="term" value="F:phosphoribosylformylglycinamidine synthase activity"/>
    <property type="evidence" value="ECO:0007669"/>
    <property type="project" value="InterPro"/>
</dbReference>
<protein>
    <submittedName>
        <fullName evidence="2">AIR synthase related protein domain protein</fullName>
    </submittedName>
</protein>
<sequence length="150" mass="16170">DEPLAATIARLVLDPQVVSREPILRVYDHEVQGRTVVKPLQGSVAHPTHGDATVLRPRPESHRGLAVATAAQPWLCAADPERGGAWVVEEAARNLWAVGARPDAFTNCLNFGPPNDPRVMDDFVRVVRGMASAARALGFVVPSGNVSFYN</sequence>
<accession>T1C7V4</accession>
<dbReference type="Gene3D" id="3.30.1330.10">
    <property type="entry name" value="PurM-like, N-terminal domain"/>
    <property type="match status" value="1"/>
</dbReference>
<organism evidence="2">
    <name type="scientific">mine drainage metagenome</name>
    <dbReference type="NCBI Taxonomy" id="410659"/>
    <lineage>
        <taxon>unclassified sequences</taxon>
        <taxon>metagenomes</taxon>
        <taxon>ecological metagenomes</taxon>
    </lineage>
</organism>
<dbReference type="PANTHER" id="PTHR43555">
    <property type="entry name" value="PHOSPHORIBOSYLFORMYLGLYCINAMIDINE SYNTHASE SUBUNIT PURL"/>
    <property type="match status" value="1"/>
</dbReference>
<reference evidence="2" key="1">
    <citation type="submission" date="2013-08" db="EMBL/GenBank/DDBJ databases">
        <authorList>
            <person name="Mendez C."/>
            <person name="Richter M."/>
            <person name="Ferrer M."/>
            <person name="Sanchez J."/>
        </authorList>
    </citation>
    <scope>NUCLEOTIDE SEQUENCE</scope>
</reference>
<name>T1C7V4_9ZZZZ</name>
<evidence type="ECO:0000259" key="1">
    <source>
        <dbReference type="Pfam" id="PF00586"/>
    </source>
</evidence>
<dbReference type="Pfam" id="PF00586">
    <property type="entry name" value="AIRS"/>
    <property type="match status" value="1"/>
</dbReference>
<evidence type="ECO:0000313" key="2">
    <source>
        <dbReference type="EMBL" id="EQD61424.1"/>
    </source>
</evidence>
<dbReference type="InterPro" id="IPR010074">
    <property type="entry name" value="PRibForGlyAmidine_synth_PurL"/>
</dbReference>
<feature type="non-terminal residue" evidence="2">
    <location>
        <position position="150"/>
    </location>
</feature>